<proteinExistence type="predicted"/>
<dbReference type="InterPro" id="IPR012340">
    <property type="entry name" value="NA-bd_OB-fold"/>
</dbReference>
<dbReference type="Pfam" id="PF12172">
    <property type="entry name" value="zf-ChsH2"/>
    <property type="match status" value="1"/>
</dbReference>
<dbReference type="EMBL" id="JBIAQY010000028">
    <property type="protein sequence ID" value="MFF3574561.1"/>
    <property type="molecule type" value="Genomic_DNA"/>
</dbReference>
<dbReference type="PANTHER" id="PTHR34075:SF5">
    <property type="entry name" value="BLR3430 PROTEIN"/>
    <property type="match status" value="1"/>
</dbReference>
<dbReference type="Gene3D" id="6.10.30.10">
    <property type="match status" value="1"/>
</dbReference>
<protein>
    <submittedName>
        <fullName evidence="3">Zn-ribbon domain-containing OB-fold protein</fullName>
    </submittedName>
</protein>
<organism evidence="3 4">
    <name type="scientific">Nocardia jiangxiensis</name>
    <dbReference type="NCBI Taxonomy" id="282685"/>
    <lineage>
        <taxon>Bacteria</taxon>
        <taxon>Bacillati</taxon>
        <taxon>Actinomycetota</taxon>
        <taxon>Actinomycetes</taxon>
        <taxon>Mycobacteriales</taxon>
        <taxon>Nocardiaceae</taxon>
        <taxon>Nocardia</taxon>
    </lineage>
</organism>
<dbReference type="PANTHER" id="PTHR34075">
    <property type="entry name" value="BLR3430 PROTEIN"/>
    <property type="match status" value="1"/>
</dbReference>
<dbReference type="Pfam" id="PF01796">
    <property type="entry name" value="OB_ChsH2_C"/>
    <property type="match status" value="1"/>
</dbReference>
<dbReference type="RefSeq" id="WP_040830724.1">
    <property type="nucleotide sequence ID" value="NZ_JBIAQY010000028.1"/>
</dbReference>
<gene>
    <name evidence="3" type="ORF">ACFYXQ_43115</name>
</gene>
<dbReference type="InterPro" id="IPR002878">
    <property type="entry name" value="ChsH2_C"/>
</dbReference>
<name>A0ABW6SE10_9NOCA</name>
<evidence type="ECO:0000259" key="2">
    <source>
        <dbReference type="Pfam" id="PF12172"/>
    </source>
</evidence>
<reference evidence="3 4" key="1">
    <citation type="submission" date="2024-10" db="EMBL/GenBank/DDBJ databases">
        <title>The Natural Products Discovery Center: Release of the First 8490 Sequenced Strains for Exploring Actinobacteria Biosynthetic Diversity.</title>
        <authorList>
            <person name="Kalkreuter E."/>
            <person name="Kautsar S.A."/>
            <person name="Yang D."/>
            <person name="Bader C.D."/>
            <person name="Teijaro C.N."/>
            <person name="Fluegel L."/>
            <person name="Davis C.M."/>
            <person name="Simpson J.R."/>
            <person name="Lauterbach L."/>
            <person name="Steele A.D."/>
            <person name="Gui C."/>
            <person name="Meng S."/>
            <person name="Li G."/>
            <person name="Viehrig K."/>
            <person name="Ye F."/>
            <person name="Su P."/>
            <person name="Kiefer A.F."/>
            <person name="Nichols A."/>
            <person name="Cepeda A.J."/>
            <person name="Yan W."/>
            <person name="Fan B."/>
            <person name="Jiang Y."/>
            <person name="Adhikari A."/>
            <person name="Zheng C.-J."/>
            <person name="Schuster L."/>
            <person name="Cowan T.M."/>
            <person name="Smanski M.J."/>
            <person name="Chevrette M.G."/>
            <person name="De Carvalho L.P.S."/>
            <person name="Shen B."/>
        </authorList>
    </citation>
    <scope>NUCLEOTIDE SEQUENCE [LARGE SCALE GENOMIC DNA]</scope>
    <source>
        <strain evidence="3 4">NPDC002593</strain>
    </source>
</reference>
<evidence type="ECO:0000313" key="4">
    <source>
        <dbReference type="Proteomes" id="UP001601992"/>
    </source>
</evidence>
<feature type="domain" description="ChsH2 C-terminal OB-fold" evidence="1">
    <location>
        <begin position="61"/>
        <end position="125"/>
    </location>
</feature>
<dbReference type="SUPFAM" id="SSF50249">
    <property type="entry name" value="Nucleic acid-binding proteins"/>
    <property type="match status" value="1"/>
</dbReference>
<keyword evidence="4" id="KW-1185">Reference proteome</keyword>
<sequence length="140" mass="15764">MGEYGKPIPCPDEDTAPFWEAARRHELAFQRCNHCGTYAHPPVAFCRHCHNVSHPSFEFAQISPRGKILNWTVMYDAMVQGFADEVPWVHALVSFDVQPTLNLTATLVDGDTHRLRLGAPVDIIFRDVAEGVTLPFFKLS</sequence>
<dbReference type="InterPro" id="IPR022002">
    <property type="entry name" value="ChsH2_Znr"/>
</dbReference>
<dbReference type="InterPro" id="IPR052513">
    <property type="entry name" value="Thioester_dehydratase-like"/>
</dbReference>
<feature type="domain" description="ChsH2 rubredoxin-like zinc ribbon" evidence="2">
    <location>
        <begin position="19"/>
        <end position="50"/>
    </location>
</feature>
<evidence type="ECO:0000313" key="3">
    <source>
        <dbReference type="EMBL" id="MFF3574561.1"/>
    </source>
</evidence>
<evidence type="ECO:0000259" key="1">
    <source>
        <dbReference type="Pfam" id="PF01796"/>
    </source>
</evidence>
<accession>A0ABW6SE10</accession>
<comment type="caution">
    <text evidence="3">The sequence shown here is derived from an EMBL/GenBank/DDBJ whole genome shotgun (WGS) entry which is preliminary data.</text>
</comment>
<dbReference type="Proteomes" id="UP001601992">
    <property type="component" value="Unassembled WGS sequence"/>
</dbReference>